<evidence type="ECO:0000256" key="1">
    <source>
        <dbReference type="ARBA" id="ARBA00004613"/>
    </source>
</evidence>
<dbReference type="PRINTS" id="PR00457">
    <property type="entry name" value="ANPEROXIDASE"/>
</dbReference>
<organism evidence="5 6">
    <name type="scientific">Pseudolycoriella hygida</name>
    <dbReference type="NCBI Taxonomy" id="35572"/>
    <lineage>
        <taxon>Eukaryota</taxon>
        <taxon>Metazoa</taxon>
        <taxon>Ecdysozoa</taxon>
        <taxon>Arthropoda</taxon>
        <taxon>Hexapoda</taxon>
        <taxon>Insecta</taxon>
        <taxon>Pterygota</taxon>
        <taxon>Neoptera</taxon>
        <taxon>Endopterygota</taxon>
        <taxon>Diptera</taxon>
        <taxon>Nematocera</taxon>
        <taxon>Sciaroidea</taxon>
        <taxon>Sciaridae</taxon>
        <taxon>Pseudolycoriella</taxon>
    </lineage>
</organism>
<keyword evidence="3 5" id="KW-0560">Oxidoreductase</keyword>
<dbReference type="GO" id="GO:0006979">
    <property type="term" value="P:response to oxidative stress"/>
    <property type="evidence" value="ECO:0007669"/>
    <property type="project" value="InterPro"/>
</dbReference>
<keyword evidence="3 5" id="KW-0575">Peroxidase</keyword>
<dbReference type="PANTHER" id="PTHR11475">
    <property type="entry name" value="OXIDASE/PEROXIDASE"/>
    <property type="match status" value="1"/>
</dbReference>
<accession>A0A9Q0S0R1</accession>
<keyword evidence="2" id="KW-0964">Secreted</keyword>
<dbReference type="Gene3D" id="1.10.640.10">
    <property type="entry name" value="Haem peroxidase domain superfamily, animal type"/>
    <property type="match status" value="1"/>
</dbReference>
<gene>
    <name evidence="5" type="primary">Pxt_3</name>
    <name evidence="5" type="ORF">Bhyg_12801</name>
</gene>
<evidence type="ECO:0000256" key="2">
    <source>
        <dbReference type="ARBA" id="ARBA00022525"/>
    </source>
</evidence>
<keyword evidence="4" id="KW-0325">Glycoprotein</keyword>
<dbReference type="InterPro" id="IPR019791">
    <property type="entry name" value="Haem_peroxidase_animal"/>
</dbReference>
<evidence type="ECO:0000256" key="3">
    <source>
        <dbReference type="ARBA" id="ARBA00022559"/>
    </source>
</evidence>
<reference evidence="5" key="1">
    <citation type="submission" date="2022-07" db="EMBL/GenBank/DDBJ databases">
        <authorList>
            <person name="Trinca V."/>
            <person name="Uliana J.V.C."/>
            <person name="Torres T.T."/>
            <person name="Ward R.J."/>
            <person name="Monesi N."/>
        </authorList>
    </citation>
    <scope>NUCLEOTIDE SEQUENCE</scope>
    <source>
        <strain evidence="5">HSMRA1968</strain>
        <tissue evidence="5">Whole embryos</tissue>
    </source>
</reference>
<dbReference type="GO" id="GO:0005576">
    <property type="term" value="C:extracellular region"/>
    <property type="evidence" value="ECO:0007669"/>
    <property type="project" value="UniProtKB-SubCell"/>
</dbReference>
<dbReference type="AlphaFoldDB" id="A0A9Q0S0R1"/>
<dbReference type="PROSITE" id="PS50292">
    <property type="entry name" value="PEROXIDASE_3"/>
    <property type="match status" value="1"/>
</dbReference>
<dbReference type="InterPro" id="IPR010255">
    <property type="entry name" value="Haem_peroxidase_sf"/>
</dbReference>
<evidence type="ECO:0000313" key="5">
    <source>
        <dbReference type="EMBL" id="KAJ6640052.1"/>
    </source>
</evidence>
<dbReference type="InterPro" id="IPR037120">
    <property type="entry name" value="Haem_peroxidase_sf_animal"/>
</dbReference>
<dbReference type="GO" id="GO:0004601">
    <property type="term" value="F:peroxidase activity"/>
    <property type="evidence" value="ECO:0007669"/>
    <property type="project" value="UniProtKB-KW"/>
</dbReference>
<dbReference type="PANTHER" id="PTHR11475:SF4">
    <property type="entry name" value="CHORION PEROXIDASE"/>
    <property type="match status" value="1"/>
</dbReference>
<dbReference type="EMBL" id="WJQU01000003">
    <property type="protein sequence ID" value="KAJ6640052.1"/>
    <property type="molecule type" value="Genomic_DNA"/>
</dbReference>
<name>A0A9Q0S0R1_9DIPT</name>
<comment type="subcellular location">
    <subcellularLocation>
        <location evidence="1">Secreted</location>
    </subcellularLocation>
</comment>
<dbReference type="Pfam" id="PF03098">
    <property type="entry name" value="An_peroxidase"/>
    <property type="match status" value="1"/>
</dbReference>
<dbReference type="GO" id="GO:0020037">
    <property type="term" value="F:heme binding"/>
    <property type="evidence" value="ECO:0007669"/>
    <property type="project" value="InterPro"/>
</dbReference>
<dbReference type="Proteomes" id="UP001151699">
    <property type="component" value="Chromosome X"/>
</dbReference>
<sequence length="182" mass="20355">LSRFLFRKDNPFGLDLAAINIHRGRDHGVRGYNDYLEATGHSRVRSFEEFGPETAAKLARVYAHPDDIDLWIGGLMERSQSNALVGPTFSDIIADQFSRFRKGDRYFFEHNPSINPGAFSEAQLQQLRQTTLSRIICDNADGYALTGVGPRAFLLPHVQGNTPVPCSDSVSIPVVDYGLWKE</sequence>
<dbReference type="SUPFAM" id="SSF48113">
    <property type="entry name" value="Heme-dependent peroxidases"/>
    <property type="match status" value="1"/>
</dbReference>
<evidence type="ECO:0000313" key="6">
    <source>
        <dbReference type="Proteomes" id="UP001151699"/>
    </source>
</evidence>
<comment type="caution">
    <text evidence="5">The sequence shown here is derived from an EMBL/GenBank/DDBJ whole genome shotgun (WGS) entry which is preliminary data.</text>
</comment>
<keyword evidence="6" id="KW-1185">Reference proteome</keyword>
<proteinExistence type="predicted"/>
<evidence type="ECO:0000256" key="4">
    <source>
        <dbReference type="ARBA" id="ARBA00023180"/>
    </source>
</evidence>
<protein>
    <submittedName>
        <fullName evidence="5">Chorion peroxidase</fullName>
    </submittedName>
</protein>
<dbReference type="OrthoDB" id="823504at2759"/>
<feature type="non-terminal residue" evidence="5">
    <location>
        <position position="1"/>
    </location>
</feature>